<feature type="domain" description="D-isomer specific 2-hydroxyacid dehydrogenase catalytic" evidence="5">
    <location>
        <begin position="7"/>
        <end position="328"/>
    </location>
</feature>
<comment type="caution">
    <text evidence="7">The sequence shown here is derived from an EMBL/GenBank/DDBJ whole genome shotgun (WGS) entry which is preliminary data.</text>
</comment>
<evidence type="ECO:0000313" key="8">
    <source>
        <dbReference type="Proteomes" id="UP001519292"/>
    </source>
</evidence>
<reference evidence="7 8" key="1">
    <citation type="submission" date="2021-03" db="EMBL/GenBank/DDBJ databases">
        <title>Genomic Encyclopedia of Type Strains, Phase IV (KMG-IV): sequencing the most valuable type-strain genomes for metagenomic binning, comparative biology and taxonomic classification.</title>
        <authorList>
            <person name="Goeker M."/>
        </authorList>
    </citation>
    <scope>NUCLEOTIDE SEQUENCE [LARGE SCALE GENOMIC DNA]</scope>
    <source>
        <strain evidence="7 8">DSM 101872</strain>
    </source>
</reference>
<dbReference type="SUPFAM" id="SSF52283">
    <property type="entry name" value="Formate/glycerate dehydrogenase catalytic domain-like"/>
    <property type="match status" value="1"/>
</dbReference>
<dbReference type="PROSITE" id="PS00065">
    <property type="entry name" value="D_2_HYDROXYACID_DH_1"/>
    <property type="match status" value="1"/>
</dbReference>
<dbReference type="InterPro" id="IPR029752">
    <property type="entry name" value="D-isomer_DH_CS1"/>
</dbReference>
<proteinExistence type="inferred from homology"/>
<organism evidence="7 8">
    <name type="scientific">Lactobacillus colini</name>
    <dbReference type="NCBI Taxonomy" id="1819254"/>
    <lineage>
        <taxon>Bacteria</taxon>
        <taxon>Bacillati</taxon>
        <taxon>Bacillota</taxon>
        <taxon>Bacilli</taxon>
        <taxon>Lactobacillales</taxon>
        <taxon>Lactobacillaceae</taxon>
        <taxon>Lactobacillus</taxon>
    </lineage>
</organism>
<evidence type="ECO:0000256" key="3">
    <source>
        <dbReference type="ARBA" id="ARBA00023027"/>
    </source>
</evidence>
<evidence type="ECO:0000313" key="7">
    <source>
        <dbReference type="EMBL" id="MBP2057108.1"/>
    </source>
</evidence>
<dbReference type="PROSITE" id="PS00671">
    <property type="entry name" value="D_2_HYDROXYACID_DH_3"/>
    <property type="match status" value="1"/>
</dbReference>
<dbReference type="PANTHER" id="PTHR43026:SF1">
    <property type="entry name" value="2-HYDROXYACID DEHYDROGENASE HOMOLOG 1-RELATED"/>
    <property type="match status" value="1"/>
</dbReference>
<dbReference type="Gene3D" id="3.40.50.720">
    <property type="entry name" value="NAD(P)-binding Rossmann-like Domain"/>
    <property type="match status" value="2"/>
</dbReference>
<evidence type="ECO:0000256" key="1">
    <source>
        <dbReference type="ARBA" id="ARBA00005854"/>
    </source>
</evidence>
<dbReference type="InterPro" id="IPR058205">
    <property type="entry name" value="D-LDH-like"/>
</dbReference>
<keyword evidence="3" id="KW-0520">NAD</keyword>
<dbReference type="InterPro" id="IPR036291">
    <property type="entry name" value="NAD(P)-bd_dom_sf"/>
</dbReference>
<feature type="domain" description="D-isomer specific 2-hydroxyacid dehydrogenase NAD-binding" evidence="6">
    <location>
        <begin position="111"/>
        <end position="299"/>
    </location>
</feature>
<evidence type="ECO:0000259" key="5">
    <source>
        <dbReference type="Pfam" id="PF00389"/>
    </source>
</evidence>
<evidence type="ECO:0000259" key="6">
    <source>
        <dbReference type="Pfam" id="PF02826"/>
    </source>
</evidence>
<keyword evidence="2 4" id="KW-0560">Oxidoreductase</keyword>
<keyword evidence="8" id="KW-1185">Reference proteome</keyword>
<comment type="similarity">
    <text evidence="1 4">Belongs to the D-isomer specific 2-hydroxyacid dehydrogenase family.</text>
</comment>
<sequence length="335" mass="37036">MKIICYGVRPIEKPYFEKLNKYSFDLKLVEEYLTADNGNLAVGMDAVLLRGNCLADRKNLELFSSYGIKYVFTRTVGFNHIDLKAAKDLDILVARVPNYSPYAVAELALTLGMQLFRHVNIATTNSSEGNFTVVPELFSKQVHTSTVGIIGLGKIGFTEAKLYKGLGAKILAYDPYPFDAAKEVVDYVELDELLEKSDIVSIHVPYFPGQNENLINSDSFKKMKKTAVFVNTARGELVDTAAVVEAFKSGQISGYGADVVINEKEIMNHDLGSVDNIPNPDVKALTALYPKAILTPHMGSFTEPALEDMISISFDNFEETIKTGANCNIISYQEK</sequence>
<dbReference type="RefSeq" id="WP_209685627.1">
    <property type="nucleotide sequence ID" value="NZ_JAGGLU010000001.1"/>
</dbReference>
<dbReference type="SUPFAM" id="SSF51735">
    <property type="entry name" value="NAD(P)-binding Rossmann-fold domains"/>
    <property type="match status" value="1"/>
</dbReference>
<dbReference type="InterPro" id="IPR029753">
    <property type="entry name" value="D-isomer_DH_CS"/>
</dbReference>
<dbReference type="GO" id="GO:0008720">
    <property type="term" value="F:D-lactate dehydrogenase (NAD+) activity"/>
    <property type="evidence" value="ECO:0007669"/>
    <property type="project" value="UniProtKB-EC"/>
</dbReference>
<protein>
    <submittedName>
        <fullName evidence="7">D-lactate dehydrogenase</fullName>
        <ecNumber evidence="7">1.1.1.28</ecNumber>
    </submittedName>
</protein>
<dbReference type="Pfam" id="PF02826">
    <property type="entry name" value="2-Hacid_dh_C"/>
    <property type="match status" value="1"/>
</dbReference>
<accession>A0ABS4MBQ2</accession>
<dbReference type="Pfam" id="PF00389">
    <property type="entry name" value="2-Hacid_dh"/>
    <property type="match status" value="1"/>
</dbReference>
<dbReference type="InterPro" id="IPR006140">
    <property type="entry name" value="D-isomer_DH_NAD-bd"/>
</dbReference>
<evidence type="ECO:0000256" key="4">
    <source>
        <dbReference type="RuleBase" id="RU003719"/>
    </source>
</evidence>
<dbReference type="PANTHER" id="PTHR43026">
    <property type="entry name" value="2-HYDROXYACID DEHYDROGENASE HOMOLOG 1-RELATED"/>
    <property type="match status" value="1"/>
</dbReference>
<gene>
    <name evidence="7" type="ORF">J2Z60_000270</name>
</gene>
<dbReference type="EC" id="1.1.1.28" evidence="7"/>
<name>A0ABS4MBQ2_9LACO</name>
<dbReference type="EMBL" id="JAGGLU010000001">
    <property type="protein sequence ID" value="MBP2057108.1"/>
    <property type="molecule type" value="Genomic_DNA"/>
</dbReference>
<dbReference type="InterPro" id="IPR006139">
    <property type="entry name" value="D-isomer_2_OHA_DH_cat_dom"/>
</dbReference>
<dbReference type="Proteomes" id="UP001519292">
    <property type="component" value="Unassembled WGS sequence"/>
</dbReference>
<evidence type="ECO:0000256" key="2">
    <source>
        <dbReference type="ARBA" id="ARBA00023002"/>
    </source>
</evidence>